<feature type="non-terminal residue" evidence="1">
    <location>
        <position position="1"/>
    </location>
</feature>
<protein>
    <submittedName>
        <fullName evidence="1">Uncharacterized protein</fullName>
    </submittedName>
</protein>
<feature type="non-terminal residue" evidence="1">
    <location>
        <position position="1163"/>
    </location>
</feature>
<evidence type="ECO:0000313" key="2">
    <source>
        <dbReference type="Proteomes" id="UP000831701"/>
    </source>
</evidence>
<dbReference type="EMBL" id="CM041531">
    <property type="protein sequence ID" value="KAI3377499.1"/>
    <property type="molecule type" value="Genomic_DNA"/>
</dbReference>
<name>A0ACB8XCL5_9TELE</name>
<proteinExistence type="predicted"/>
<organism evidence="1 2">
    <name type="scientific">Scortum barcoo</name>
    <name type="common">barcoo grunter</name>
    <dbReference type="NCBI Taxonomy" id="214431"/>
    <lineage>
        <taxon>Eukaryota</taxon>
        <taxon>Metazoa</taxon>
        <taxon>Chordata</taxon>
        <taxon>Craniata</taxon>
        <taxon>Vertebrata</taxon>
        <taxon>Euteleostomi</taxon>
        <taxon>Actinopterygii</taxon>
        <taxon>Neopterygii</taxon>
        <taxon>Teleostei</taxon>
        <taxon>Neoteleostei</taxon>
        <taxon>Acanthomorphata</taxon>
        <taxon>Eupercaria</taxon>
        <taxon>Centrarchiformes</taxon>
        <taxon>Terapontoidei</taxon>
        <taxon>Terapontidae</taxon>
        <taxon>Scortum</taxon>
    </lineage>
</organism>
<gene>
    <name evidence="1" type="ORF">L3Q82_008678</name>
</gene>
<dbReference type="Proteomes" id="UP000831701">
    <property type="component" value="Chromosome 1"/>
</dbReference>
<accession>A0ACB8XCL5</accession>
<reference evidence="1" key="1">
    <citation type="submission" date="2022-04" db="EMBL/GenBank/DDBJ databases">
        <title>Jade perch genome.</title>
        <authorList>
            <person name="Chao B."/>
        </authorList>
    </citation>
    <scope>NUCLEOTIDE SEQUENCE</scope>
    <source>
        <strain evidence="1">CB-2022</strain>
    </source>
</reference>
<evidence type="ECO:0000313" key="1">
    <source>
        <dbReference type="EMBL" id="KAI3377499.1"/>
    </source>
</evidence>
<comment type="caution">
    <text evidence="1">The sequence shown here is derived from an EMBL/GenBank/DDBJ whole genome shotgun (WGS) entry which is preliminary data.</text>
</comment>
<keyword evidence="2" id="KW-1185">Reference proteome</keyword>
<sequence>WVSCVQSYPMTPSSPSSSSNSSSTGLEQLSKTNLYIRGLPPATTDLDLVKLCHQYGKIQSAKAILDKTTNKCKGYGFVDFDSPAAALKAVHALKTSGIQAQMAKQQEQDPTNLYISNLPLSVDEKELENMLQPFGQVISTRILRDYSGNSRGVGFARMDTTDQCNAVISHFNGKFIKIASGALAPSQPLLCKFADSQRKKHAHSGFVPNGQTGDLRLGAMTLTYDPSSAAIQNGYYPSPYPVTNRIMTVQPAMSPYMSPVSAYQVQSHSWVAHQPYIMQHPAAVMSPSVDPSMSLHPSAMITQQMGQLSLGNTGAVSGILGNIIFQATLVSRELTCLSILPCRQHLKTARRSKWILPTTRLLTVNSASDHRLDFCSVSQRAGLNVLACCFSIPLHFSLDDKGDRLRRDSMLLEDVPEGSCSAGSAVTCDQCLQLSSHCAWCMQKNFTDWFSVKERCDTLDILLEKGCARSQVEFPVSKDQILQDLPLGKKMDNVNSTQISPQKMALKLRPGSQVTFQVKIQHTEDYPVDIYYLMDLSASMIDDLEMIKGLGSSLSKEMANLTSKFRMGFGSFVEKPVLPFIKITEEELANPCSGVGSTCLPTFGYKHLLSLTSSTDEFNEIIAKQHVSANIDLPECGFDAVMQVAVCGDKIGWRNDSMRLLVFVSDDDSHFGMDSKMAGIVIPNDGQCHLDVNNEYSMSTVQEYPTLGQLIDKVVENNILLIFAVTEQQKLNYKNYANLIPGATVGVLATDSRNILELIVTAYKELRSEIELEVLGDTEELQMNFTAMCPNGTVLPDLRRCSNIKPGETVVFNVSVELPGCLSGVRRFSLKPVGLQDSLEVELESLCLCDCRQPPEANSSQCTEGQGAFQCGVCVCQPGFLGAECECNEESALLSNCLANNGSEICSGQGQCYCGQCVCQESSFGRIYGPYCECDNYSCVRFRGELCGGHGVCDCGECHCESGWMGEYCNCSTSAKACMSEDGALCSGRGKCECGQCICSEPGASGDKCEKCPTCGDACSSARSCVECHLEDEDNAELCDQKCTMSKIPINTTGKRLPNYDKSSSMQCMLMMKNECWVSFSVVGGETGTTIYDLIDGCPEPPNIPMIILGVSLSVVCIGLILLAVWKVMVSVHDRNEVAKFEAERSKAKWQSVRPFNTFKRQG</sequence>